<proteinExistence type="predicted"/>
<evidence type="ECO:0000313" key="2">
    <source>
        <dbReference type="EMBL" id="GIZ51683.1"/>
    </source>
</evidence>
<dbReference type="PROSITE" id="PS50846">
    <property type="entry name" value="HMA_2"/>
    <property type="match status" value="1"/>
</dbReference>
<accession>A0ABQ4Q3B7</accession>
<dbReference type="RefSeq" id="WP_220807838.1">
    <property type="nucleotide sequence ID" value="NZ_BPMK01000006.1"/>
</dbReference>
<dbReference type="SUPFAM" id="SSF55008">
    <property type="entry name" value="HMA, heavy metal-associated domain"/>
    <property type="match status" value="1"/>
</dbReference>
<reference evidence="2 3" key="1">
    <citation type="journal article" date="2022" name="Int. J. Syst. Evol. Microbiol.">
        <title>Noviherbaspirillum aridicola sp. nov., isolated from an arid soil in Pakistan.</title>
        <authorList>
            <person name="Khan I.U."/>
            <person name="Saqib M."/>
            <person name="Amin A."/>
            <person name="Hussain F."/>
            <person name="Li L."/>
            <person name="Liu Y.H."/>
            <person name="Fang B.Z."/>
            <person name="Ahmed I."/>
            <person name="Li W.J."/>
        </authorList>
    </citation>
    <scope>NUCLEOTIDE SEQUENCE [LARGE SCALE GENOMIC DNA]</scope>
    <source>
        <strain evidence="2 3">NCCP-691</strain>
    </source>
</reference>
<protein>
    <recommendedName>
        <fullName evidence="1">HMA domain-containing protein</fullName>
    </recommendedName>
</protein>
<evidence type="ECO:0000259" key="1">
    <source>
        <dbReference type="PROSITE" id="PS50846"/>
    </source>
</evidence>
<evidence type="ECO:0000313" key="3">
    <source>
        <dbReference type="Proteomes" id="UP000887222"/>
    </source>
</evidence>
<dbReference type="Gene3D" id="3.30.70.100">
    <property type="match status" value="1"/>
</dbReference>
<dbReference type="CDD" id="cd00371">
    <property type="entry name" value="HMA"/>
    <property type="match status" value="1"/>
</dbReference>
<name>A0ABQ4Q3B7_9BURK</name>
<feature type="domain" description="HMA" evidence="1">
    <location>
        <begin position="2"/>
        <end position="68"/>
    </location>
</feature>
<keyword evidence="3" id="KW-1185">Reference proteome</keyword>
<organism evidence="2 3">
    <name type="scientific">Noviherbaspirillum aridicola</name>
    <dbReference type="NCBI Taxonomy" id="2849687"/>
    <lineage>
        <taxon>Bacteria</taxon>
        <taxon>Pseudomonadati</taxon>
        <taxon>Pseudomonadota</taxon>
        <taxon>Betaproteobacteria</taxon>
        <taxon>Burkholderiales</taxon>
        <taxon>Oxalobacteraceae</taxon>
        <taxon>Noviherbaspirillum</taxon>
    </lineage>
</organism>
<dbReference type="EMBL" id="BPMK01000006">
    <property type="protein sequence ID" value="GIZ51683.1"/>
    <property type="molecule type" value="Genomic_DNA"/>
</dbReference>
<sequence>MQTEVLDVTGMNSEDCTETVMRAIKTIDGVGTVAVSYPGNRAIVEFDEQLTAPREVAAVLEKAGYGVRKLNLGQASNDGCSGRCGQCGCAG</sequence>
<dbReference type="Proteomes" id="UP000887222">
    <property type="component" value="Unassembled WGS sequence"/>
</dbReference>
<comment type="caution">
    <text evidence="2">The sequence shown here is derived from an EMBL/GenBank/DDBJ whole genome shotgun (WGS) entry which is preliminary data.</text>
</comment>
<dbReference type="InterPro" id="IPR036163">
    <property type="entry name" value="HMA_dom_sf"/>
</dbReference>
<dbReference type="InterPro" id="IPR006121">
    <property type="entry name" value="HMA_dom"/>
</dbReference>
<dbReference type="Pfam" id="PF00403">
    <property type="entry name" value="HMA"/>
    <property type="match status" value="1"/>
</dbReference>
<gene>
    <name evidence="2" type="ORF">NCCP691_16970</name>
</gene>